<proteinExistence type="predicted"/>
<protein>
    <submittedName>
        <fullName evidence="2">Uncharacterized protein</fullName>
    </submittedName>
</protein>
<name>A0A481YSV6_9VIRU</name>
<dbReference type="EMBL" id="MK500328">
    <property type="protein sequence ID" value="QBK85855.1"/>
    <property type="molecule type" value="Genomic_DNA"/>
</dbReference>
<feature type="region of interest" description="Disordered" evidence="1">
    <location>
        <begin position="65"/>
        <end position="87"/>
    </location>
</feature>
<organism evidence="2">
    <name type="scientific">Marseillevirus LCMAC101</name>
    <dbReference type="NCBI Taxonomy" id="2506602"/>
    <lineage>
        <taxon>Viruses</taxon>
        <taxon>Varidnaviria</taxon>
        <taxon>Bamfordvirae</taxon>
        <taxon>Nucleocytoviricota</taxon>
        <taxon>Megaviricetes</taxon>
        <taxon>Pimascovirales</taxon>
        <taxon>Pimascovirales incertae sedis</taxon>
        <taxon>Marseilleviridae</taxon>
    </lineage>
</organism>
<gene>
    <name evidence="2" type="ORF">LCMAC101_04500</name>
</gene>
<evidence type="ECO:0000256" key="1">
    <source>
        <dbReference type="SAM" id="MobiDB-lite"/>
    </source>
</evidence>
<sequence length="87" mass="9825">MSAIVYFVYATFDDDKEIPMGVWQGDIRGICSQFKKGGVRSGHFSAFGECRSIRAVERIWAEPEDGSSPKIISENTYDQQDMERLGI</sequence>
<reference evidence="2" key="1">
    <citation type="journal article" date="2019" name="MBio">
        <title>Virus Genomes from Deep Sea Sediments Expand the Ocean Megavirome and Support Independent Origins of Viral Gigantism.</title>
        <authorList>
            <person name="Backstrom D."/>
            <person name="Yutin N."/>
            <person name="Jorgensen S.L."/>
            <person name="Dharamshi J."/>
            <person name="Homa F."/>
            <person name="Zaremba-Niedwiedzka K."/>
            <person name="Spang A."/>
            <person name="Wolf Y.I."/>
            <person name="Koonin E.V."/>
            <person name="Ettema T.J."/>
        </authorList>
    </citation>
    <scope>NUCLEOTIDE SEQUENCE</scope>
</reference>
<evidence type="ECO:0000313" key="2">
    <source>
        <dbReference type="EMBL" id="QBK85855.1"/>
    </source>
</evidence>
<accession>A0A481YSV6</accession>